<protein>
    <submittedName>
        <fullName evidence="1">Uncharacterized protein</fullName>
    </submittedName>
</protein>
<name>A0AAN8AAV7_ELEMC</name>
<evidence type="ECO:0000313" key="2">
    <source>
        <dbReference type="Proteomes" id="UP001346869"/>
    </source>
</evidence>
<reference evidence="1 2" key="1">
    <citation type="journal article" date="2023" name="Genes (Basel)">
        <title>Chromosome-Level Genome Assembly and Circadian Gene Repertoire of the Patagonia Blennie Eleginops maclovinus-The Closest Ancestral Proxy of Antarctic Cryonotothenioids.</title>
        <authorList>
            <person name="Cheng C.C."/>
            <person name="Rivera-Colon A.G."/>
            <person name="Minhas B.F."/>
            <person name="Wilson L."/>
            <person name="Rayamajhi N."/>
            <person name="Vargas-Chacoff L."/>
            <person name="Catchen J.M."/>
        </authorList>
    </citation>
    <scope>NUCLEOTIDE SEQUENCE [LARGE SCALE GENOMIC DNA]</scope>
    <source>
        <strain evidence="1">JMC-PN-2008</strain>
    </source>
</reference>
<organism evidence="1 2">
    <name type="scientific">Eleginops maclovinus</name>
    <name type="common">Patagonian blennie</name>
    <name type="synonym">Eleginus maclovinus</name>
    <dbReference type="NCBI Taxonomy" id="56733"/>
    <lineage>
        <taxon>Eukaryota</taxon>
        <taxon>Metazoa</taxon>
        <taxon>Chordata</taxon>
        <taxon>Craniata</taxon>
        <taxon>Vertebrata</taxon>
        <taxon>Euteleostomi</taxon>
        <taxon>Actinopterygii</taxon>
        <taxon>Neopterygii</taxon>
        <taxon>Teleostei</taxon>
        <taxon>Neoteleostei</taxon>
        <taxon>Acanthomorphata</taxon>
        <taxon>Eupercaria</taxon>
        <taxon>Perciformes</taxon>
        <taxon>Notothenioidei</taxon>
        <taxon>Eleginopidae</taxon>
        <taxon>Eleginops</taxon>
    </lineage>
</organism>
<proteinExistence type="predicted"/>
<dbReference type="Proteomes" id="UP001346869">
    <property type="component" value="Unassembled WGS sequence"/>
</dbReference>
<evidence type="ECO:0000313" key="1">
    <source>
        <dbReference type="EMBL" id="KAK5849209.1"/>
    </source>
</evidence>
<comment type="caution">
    <text evidence="1">The sequence shown here is derived from an EMBL/GenBank/DDBJ whole genome shotgun (WGS) entry which is preliminary data.</text>
</comment>
<sequence length="96" mass="10490">MWKLPFPTQPAIQGDILEEAIQTASNEFLTTSAKEKEGGKQRAARETPAECITVICGLTFERGARGHPPQIIGVLSVLGGWASRHCIAGQMMFEMF</sequence>
<dbReference type="AlphaFoldDB" id="A0AAN8AAV7"/>
<reference evidence="1 2" key="2">
    <citation type="journal article" date="2023" name="Mol. Biol. Evol.">
        <title>Genomics of Secondarily Temperate Adaptation in the Only Non-Antarctic Icefish.</title>
        <authorList>
            <person name="Rivera-Colon A.G."/>
            <person name="Rayamajhi N."/>
            <person name="Minhas B.F."/>
            <person name="Madrigal G."/>
            <person name="Bilyk K.T."/>
            <person name="Yoon V."/>
            <person name="Hune M."/>
            <person name="Gregory S."/>
            <person name="Cheng C.H.C."/>
            <person name="Catchen J.M."/>
        </authorList>
    </citation>
    <scope>NUCLEOTIDE SEQUENCE [LARGE SCALE GENOMIC DNA]</scope>
    <source>
        <strain evidence="1">JMC-PN-2008</strain>
    </source>
</reference>
<keyword evidence="2" id="KW-1185">Reference proteome</keyword>
<accession>A0AAN8AAV7</accession>
<gene>
    <name evidence="1" type="ORF">PBY51_008868</name>
</gene>
<dbReference type="EMBL" id="JAUZQC010000024">
    <property type="protein sequence ID" value="KAK5849209.1"/>
    <property type="molecule type" value="Genomic_DNA"/>
</dbReference>